<sequence>MICGEGGNAFSKLLWNQYEEYQASLQRVVLPVLRDKEGRDAQFVTLCKMSRGAVKYTLHDFLHQPSLLWPAESEQPIWRERRRPAKLRCSTQAEFGKAAARPGRPARESAAIERGNRPDSHPSETASTLREWRGECWPRWWWWWLARIARRVAWVPPVLLYPACSPMPI</sequence>
<organism evidence="2 3">
    <name type="scientific">Rhipicephalus sanguineus</name>
    <name type="common">Brown dog tick</name>
    <name type="synonym">Ixodes sanguineus</name>
    <dbReference type="NCBI Taxonomy" id="34632"/>
    <lineage>
        <taxon>Eukaryota</taxon>
        <taxon>Metazoa</taxon>
        <taxon>Ecdysozoa</taxon>
        <taxon>Arthropoda</taxon>
        <taxon>Chelicerata</taxon>
        <taxon>Arachnida</taxon>
        <taxon>Acari</taxon>
        <taxon>Parasitiformes</taxon>
        <taxon>Ixodida</taxon>
        <taxon>Ixodoidea</taxon>
        <taxon>Ixodidae</taxon>
        <taxon>Rhipicephalinae</taxon>
        <taxon>Rhipicephalus</taxon>
        <taxon>Rhipicephalus</taxon>
    </lineage>
</organism>
<evidence type="ECO:0000256" key="1">
    <source>
        <dbReference type="SAM" id="MobiDB-lite"/>
    </source>
</evidence>
<feature type="region of interest" description="Disordered" evidence="1">
    <location>
        <begin position="97"/>
        <end position="125"/>
    </location>
</feature>
<name>A0A9D4PNF0_RHISA</name>
<dbReference type="AlphaFoldDB" id="A0A9D4PNF0"/>
<dbReference type="VEuPathDB" id="VectorBase:RSAN_038664"/>
<dbReference type="Proteomes" id="UP000821837">
    <property type="component" value="Chromosome 6"/>
</dbReference>
<proteinExistence type="predicted"/>
<evidence type="ECO:0000313" key="2">
    <source>
        <dbReference type="EMBL" id="KAH7947689.1"/>
    </source>
</evidence>
<keyword evidence="3" id="KW-1185">Reference proteome</keyword>
<gene>
    <name evidence="2" type="ORF">HPB52_015152</name>
</gene>
<reference evidence="2" key="2">
    <citation type="submission" date="2021-09" db="EMBL/GenBank/DDBJ databases">
        <authorList>
            <person name="Jia N."/>
            <person name="Wang J."/>
            <person name="Shi W."/>
            <person name="Du L."/>
            <person name="Sun Y."/>
            <person name="Zhan W."/>
            <person name="Jiang J."/>
            <person name="Wang Q."/>
            <person name="Zhang B."/>
            <person name="Ji P."/>
            <person name="Sakyi L.B."/>
            <person name="Cui X."/>
            <person name="Yuan T."/>
            <person name="Jiang B."/>
            <person name="Yang W."/>
            <person name="Lam T.T.-Y."/>
            <person name="Chang Q."/>
            <person name="Ding S."/>
            <person name="Wang X."/>
            <person name="Zhu J."/>
            <person name="Ruan X."/>
            <person name="Zhao L."/>
            <person name="Wei J."/>
            <person name="Que T."/>
            <person name="Du C."/>
            <person name="Cheng J."/>
            <person name="Dai P."/>
            <person name="Han X."/>
            <person name="Huang E."/>
            <person name="Gao Y."/>
            <person name="Liu J."/>
            <person name="Shao H."/>
            <person name="Ye R."/>
            <person name="Li L."/>
            <person name="Wei W."/>
            <person name="Wang X."/>
            <person name="Wang C."/>
            <person name="Huo Q."/>
            <person name="Li W."/>
            <person name="Guo W."/>
            <person name="Chen H."/>
            <person name="Chen S."/>
            <person name="Zhou L."/>
            <person name="Zhou L."/>
            <person name="Ni X."/>
            <person name="Tian J."/>
            <person name="Zhou Y."/>
            <person name="Sheng Y."/>
            <person name="Liu T."/>
            <person name="Pan Y."/>
            <person name="Xia L."/>
            <person name="Li J."/>
            <person name="Zhao F."/>
            <person name="Cao W."/>
        </authorList>
    </citation>
    <scope>NUCLEOTIDE SEQUENCE</scope>
    <source>
        <strain evidence="2">Rsan-2018</strain>
        <tissue evidence="2">Larvae</tissue>
    </source>
</reference>
<dbReference type="EMBL" id="JABSTV010001252">
    <property type="protein sequence ID" value="KAH7947689.1"/>
    <property type="molecule type" value="Genomic_DNA"/>
</dbReference>
<evidence type="ECO:0000313" key="3">
    <source>
        <dbReference type="Proteomes" id="UP000821837"/>
    </source>
</evidence>
<reference evidence="2" key="1">
    <citation type="journal article" date="2020" name="Cell">
        <title>Large-Scale Comparative Analyses of Tick Genomes Elucidate Their Genetic Diversity and Vector Capacities.</title>
        <authorList>
            <consortium name="Tick Genome and Microbiome Consortium (TIGMIC)"/>
            <person name="Jia N."/>
            <person name="Wang J."/>
            <person name="Shi W."/>
            <person name="Du L."/>
            <person name="Sun Y."/>
            <person name="Zhan W."/>
            <person name="Jiang J.F."/>
            <person name="Wang Q."/>
            <person name="Zhang B."/>
            <person name="Ji P."/>
            <person name="Bell-Sakyi L."/>
            <person name="Cui X.M."/>
            <person name="Yuan T.T."/>
            <person name="Jiang B.G."/>
            <person name="Yang W.F."/>
            <person name="Lam T.T."/>
            <person name="Chang Q.C."/>
            <person name="Ding S.J."/>
            <person name="Wang X.J."/>
            <person name="Zhu J.G."/>
            <person name="Ruan X.D."/>
            <person name="Zhao L."/>
            <person name="Wei J.T."/>
            <person name="Ye R.Z."/>
            <person name="Que T.C."/>
            <person name="Du C.H."/>
            <person name="Zhou Y.H."/>
            <person name="Cheng J.X."/>
            <person name="Dai P.F."/>
            <person name="Guo W.B."/>
            <person name="Han X.H."/>
            <person name="Huang E.J."/>
            <person name="Li L.F."/>
            <person name="Wei W."/>
            <person name="Gao Y.C."/>
            <person name="Liu J.Z."/>
            <person name="Shao H.Z."/>
            <person name="Wang X."/>
            <person name="Wang C.C."/>
            <person name="Yang T.C."/>
            <person name="Huo Q.B."/>
            <person name="Li W."/>
            <person name="Chen H.Y."/>
            <person name="Chen S.E."/>
            <person name="Zhou L.G."/>
            <person name="Ni X.B."/>
            <person name="Tian J.H."/>
            <person name="Sheng Y."/>
            <person name="Liu T."/>
            <person name="Pan Y.S."/>
            <person name="Xia L.Y."/>
            <person name="Li J."/>
            <person name="Zhao F."/>
            <person name="Cao W.C."/>
        </authorList>
    </citation>
    <scope>NUCLEOTIDE SEQUENCE</scope>
    <source>
        <strain evidence="2">Rsan-2018</strain>
    </source>
</reference>
<accession>A0A9D4PNF0</accession>
<comment type="caution">
    <text evidence="2">The sequence shown here is derived from an EMBL/GenBank/DDBJ whole genome shotgun (WGS) entry which is preliminary data.</text>
</comment>
<protein>
    <submittedName>
        <fullName evidence="2">Uncharacterized protein</fullName>
    </submittedName>
</protein>
<feature type="compositionally biased region" description="Basic and acidic residues" evidence="1">
    <location>
        <begin position="105"/>
        <end position="122"/>
    </location>
</feature>